<dbReference type="Proteomes" id="UP000183832">
    <property type="component" value="Unassembled WGS sequence"/>
</dbReference>
<dbReference type="AlphaFoldDB" id="A0A1J1HII4"/>
<organism evidence="2 3">
    <name type="scientific">Clunio marinus</name>
    <dbReference type="NCBI Taxonomy" id="568069"/>
    <lineage>
        <taxon>Eukaryota</taxon>
        <taxon>Metazoa</taxon>
        <taxon>Ecdysozoa</taxon>
        <taxon>Arthropoda</taxon>
        <taxon>Hexapoda</taxon>
        <taxon>Insecta</taxon>
        <taxon>Pterygota</taxon>
        <taxon>Neoptera</taxon>
        <taxon>Endopterygota</taxon>
        <taxon>Diptera</taxon>
        <taxon>Nematocera</taxon>
        <taxon>Chironomoidea</taxon>
        <taxon>Chironomidae</taxon>
        <taxon>Clunio</taxon>
    </lineage>
</organism>
<feature type="transmembrane region" description="Helical" evidence="1">
    <location>
        <begin position="18"/>
        <end position="37"/>
    </location>
</feature>
<reference evidence="2 3" key="1">
    <citation type="submission" date="2015-04" db="EMBL/GenBank/DDBJ databases">
        <authorList>
            <person name="Syromyatnikov M.Y."/>
            <person name="Popov V.N."/>
        </authorList>
    </citation>
    <scope>NUCLEOTIDE SEQUENCE [LARGE SCALE GENOMIC DNA]</scope>
</reference>
<feature type="transmembrane region" description="Helical" evidence="1">
    <location>
        <begin position="118"/>
        <end position="136"/>
    </location>
</feature>
<protein>
    <submittedName>
        <fullName evidence="2">CLUMA_CG001609, isoform A</fullName>
    </submittedName>
</protein>
<proteinExistence type="predicted"/>
<evidence type="ECO:0000256" key="1">
    <source>
        <dbReference type="SAM" id="Phobius"/>
    </source>
</evidence>
<keyword evidence="3" id="KW-1185">Reference proteome</keyword>
<accession>A0A1J1HII4</accession>
<dbReference type="EMBL" id="CVRI01000006">
    <property type="protein sequence ID" value="CRK87821.1"/>
    <property type="molecule type" value="Genomic_DNA"/>
</dbReference>
<keyword evidence="1" id="KW-1133">Transmembrane helix</keyword>
<evidence type="ECO:0000313" key="3">
    <source>
        <dbReference type="Proteomes" id="UP000183832"/>
    </source>
</evidence>
<feature type="transmembrane region" description="Helical" evidence="1">
    <location>
        <begin position="58"/>
        <end position="82"/>
    </location>
</feature>
<sequence length="199" mass="23364">MTFKIYRFERLKRQGGEAFLRLLIFFLFLASTFGFFANISNRMIEGVEKRNHWKVHQFLVLNLILFLARILLFLVLLIAMFISPSIMSLEILRKFLKDVKNVIIACSKTTLITSGTCIILEFTVQSYILLVVRLLYKRFENEYKARISRDKLNVINVEEAEVSEKSETLTCENNSSRKLNFITHDLLKLNCQLNYDVYS</sequence>
<keyword evidence="1" id="KW-0472">Membrane</keyword>
<evidence type="ECO:0000313" key="2">
    <source>
        <dbReference type="EMBL" id="CRK87821.1"/>
    </source>
</evidence>
<gene>
    <name evidence="2" type="ORF">CLUMA_CG001609</name>
</gene>
<name>A0A1J1HII4_9DIPT</name>
<keyword evidence="1" id="KW-0812">Transmembrane</keyword>